<dbReference type="Gene3D" id="1.10.260.40">
    <property type="entry name" value="lambda repressor-like DNA-binding domains"/>
    <property type="match status" value="1"/>
</dbReference>
<comment type="caution">
    <text evidence="1">The sequence shown here is derived from an EMBL/GenBank/DDBJ whole genome shotgun (WGS) entry which is preliminary data.</text>
</comment>
<dbReference type="AlphaFoldDB" id="A0AA40RN49"/>
<dbReference type="EMBL" id="JAAMRD010000001">
    <property type="protein sequence ID" value="MBA1302827.1"/>
    <property type="molecule type" value="Genomic_DNA"/>
</dbReference>
<proteinExistence type="predicted"/>
<dbReference type="RefSeq" id="WP_181119275.1">
    <property type="nucleotide sequence ID" value="NZ_JAAMRD010000001.1"/>
</dbReference>
<sequence>MDLPEKLKAIRAKEGLTQGEFCQLVDISLSSWKKYEASITEMGLLPFLKIVNHSRFKKYTLWLATGDTAPECGQLSPF</sequence>
<protein>
    <submittedName>
        <fullName evidence="1">Helix-turn-helix transcriptional regulator</fullName>
    </submittedName>
</protein>
<evidence type="ECO:0000313" key="2">
    <source>
        <dbReference type="Proteomes" id="UP001138621"/>
    </source>
</evidence>
<name>A0AA40RN49_STUST</name>
<evidence type="ECO:0000313" key="1">
    <source>
        <dbReference type="EMBL" id="MBA1302827.1"/>
    </source>
</evidence>
<dbReference type="CDD" id="cd00093">
    <property type="entry name" value="HTH_XRE"/>
    <property type="match status" value="1"/>
</dbReference>
<reference evidence="1" key="1">
    <citation type="submission" date="2020-02" db="EMBL/GenBank/DDBJ databases">
        <title>Synteny-based analysis reveals conserved mechanism for high triclosan tolerance in Pseudomonas, as well as instances of horizontal transfer.</title>
        <authorList>
            <person name="Mcfarland A.G."/>
            <person name="Bertucci H.K."/>
            <person name="Litmann E."/>
            <person name="Shen J."/>
            <person name="Huttenhower C."/>
            <person name="Hartmann E.M."/>
        </authorList>
    </citation>
    <scope>NUCLEOTIDE SEQUENCE</scope>
    <source>
        <strain evidence="1">109A1</strain>
    </source>
</reference>
<dbReference type="InterPro" id="IPR010982">
    <property type="entry name" value="Lambda_DNA-bd_dom_sf"/>
</dbReference>
<dbReference type="GO" id="GO:0003677">
    <property type="term" value="F:DNA binding"/>
    <property type="evidence" value="ECO:0007669"/>
    <property type="project" value="InterPro"/>
</dbReference>
<dbReference type="Proteomes" id="UP001138621">
    <property type="component" value="Unassembled WGS sequence"/>
</dbReference>
<dbReference type="SUPFAM" id="SSF47413">
    <property type="entry name" value="lambda repressor-like DNA-binding domains"/>
    <property type="match status" value="1"/>
</dbReference>
<gene>
    <name evidence="1" type="ORF">G7024_00270</name>
</gene>
<accession>A0AA40RN49</accession>
<dbReference type="InterPro" id="IPR001387">
    <property type="entry name" value="Cro/C1-type_HTH"/>
</dbReference>
<organism evidence="1 2">
    <name type="scientific">Stutzerimonas stutzeri</name>
    <name type="common">Pseudomonas stutzeri</name>
    <dbReference type="NCBI Taxonomy" id="316"/>
    <lineage>
        <taxon>Bacteria</taxon>
        <taxon>Pseudomonadati</taxon>
        <taxon>Pseudomonadota</taxon>
        <taxon>Gammaproteobacteria</taxon>
        <taxon>Pseudomonadales</taxon>
        <taxon>Pseudomonadaceae</taxon>
        <taxon>Stutzerimonas</taxon>
    </lineage>
</organism>